<dbReference type="Pfam" id="PF12840">
    <property type="entry name" value="HTH_20"/>
    <property type="match status" value="1"/>
</dbReference>
<dbReference type="PROSITE" id="PS50987">
    <property type="entry name" value="HTH_ARSR_2"/>
    <property type="match status" value="1"/>
</dbReference>
<comment type="caution">
    <text evidence="2">The sequence shown here is derived from an EMBL/GenBank/DDBJ whole genome shotgun (WGS) entry which is preliminary data.</text>
</comment>
<dbReference type="Gene3D" id="1.10.10.10">
    <property type="entry name" value="Winged helix-like DNA-binding domain superfamily/Winged helix DNA-binding domain"/>
    <property type="match status" value="1"/>
</dbReference>
<keyword evidence="3" id="KW-1185">Reference proteome</keyword>
<dbReference type="InterPro" id="IPR036388">
    <property type="entry name" value="WH-like_DNA-bd_sf"/>
</dbReference>
<reference evidence="3" key="1">
    <citation type="journal article" date="2019" name="Int. J. Syst. Evol. Microbiol.">
        <title>The Global Catalogue of Microorganisms (GCM) 10K type strain sequencing project: providing services to taxonomists for standard genome sequencing and annotation.</title>
        <authorList>
            <consortium name="The Broad Institute Genomics Platform"/>
            <consortium name="The Broad Institute Genome Sequencing Center for Infectious Disease"/>
            <person name="Wu L."/>
            <person name="Ma J."/>
        </authorList>
    </citation>
    <scope>NUCLEOTIDE SEQUENCE [LARGE SCALE GENOMIC DNA]</scope>
    <source>
        <strain evidence="3">CGMCC 1.16619</strain>
    </source>
</reference>
<accession>A0ABW0QM41</accession>
<dbReference type="InterPro" id="IPR001845">
    <property type="entry name" value="HTH_ArsR_DNA-bd_dom"/>
</dbReference>
<dbReference type="NCBIfam" id="NF033788">
    <property type="entry name" value="HTH_metalloreg"/>
    <property type="match status" value="1"/>
</dbReference>
<dbReference type="SMART" id="SM00418">
    <property type="entry name" value="HTH_ARSR"/>
    <property type="match status" value="1"/>
</dbReference>
<dbReference type="EMBL" id="JBHSNF010000001">
    <property type="protein sequence ID" value="MFC5525349.1"/>
    <property type="molecule type" value="Genomic_DNA"/>
</dbReference>
<dbReference type="PANTHER" id="PTHR39168">
    <property type="entry name" value="TRANSCRIPTIONAL REGULATOR-RELATED"/>
    <property type="match status" value="1"/>
</dbReference>
<dbReference type="InterPro" id="IPR036390">
    <property type="entry name" value="WH_DNA-bd_sf"/>
</dbReference>
<protein>
    <submittedName>
        <fullName evidence="2">ArsR/SmtB family transcription factor</fullName>
    </submittedName>
</protein>
<feature type="domain" description="HTH arsR-type" evidence="1">
    <location>
        <begin position="1"/>
        <end position="92"/>
    </location>
</feature>
<proteinExistence type="predicted"/>
<dbReference type="SUPFAM" id="SSF46785">
    <property type="entry name" value="Winged helix' DNA-binding domain"/>
    <property type="match status" value="1"/>
</dbReference>
<dbReference type="InterPro" id="IPR052543">
    <property type="entry name" value="HTH_Metal-responsive_Reg"/>
</dbReference>
<name>A0ABW0QM41_9GAMM</name>
<sequence length="224" mass="24210">MTPNVAAVAALLADPTRAAMLLALMDGRALTATELAIEGQVAPSTASSHLARLTDAGLLAMLRQGRQRYFRLAHATVAELLEGLLGFASREEHASVRSGPADPALRHARSCYDHLAGHCGVVLWDRLHAHGQLAERGGATVLTARGEAWCHEFGIDLTTVRASRRPLCRPCLDWSERRMHLAGALGAAILDRMLALSLLRRYAQGRALGVTPKGERFLDRLSLD</sequence>
<dbReference type="CDD" id="cd00090">
    <property type="entry name" value="HTH_ARSR"/>
    <property type="match status" value="1"/>
</dbReference>
<dbReference type="Proteomes" id="UP001596114">
    <property type="component" value="Unassembled WGS sequence"/>
</dbReference>
<evidence type="ECO:0000259" key="1">
    <source>
        <dbReference type="PROSITE" id="PS50987"/>
    </source>
</evidence>
<organism evidence="2 3">
    <name type="scientific">Rhodanobacter ginsengisoli</name>
    <dbReference type="NCBI Taxonomy" id="418646"/>
    <lineage>
        <taxon>Bacteria</taxon>
        <taxon>Pseudomonadati</taxon>
        <taxon>Pseudomonadota</taxon>
        <taxon>Gammaproteobacteria</taxon>
        <taxon>Lysobacterales</taxon>
        <taxon>Rhodanobacteraceae</taxon>
        <taxon>Rhodanobacter</taxon>
    </lineage>
</organism>
<evidence type="ECO:0000313" key="2">
    <source>
        <dbReference type="EMBL" id="MFC5525349.1"/>
    </source>
</evidence>
<evidence type="ECO:0000313" key="3">
    <source>
        <dbReference type="Proteomes" id="UP001596114"/>
    </source>
</evidence>
<dbReference type="PRINTS" id="PR00778">
    <property type="entry name" value="HTHARSR"/>
</dbReference>
<gene>
    <name evidence="2" type="ORF">ACFPPA_06295</name>
</gene>
<dbReference type="InterPro" id="IPR011991">
    <property type="entry name" value="ArsR-like_HTH"/>
</dbReference>
<dbReference type="RefSeq" id="WP_377318348.1">
    <property type="nucleotide sequence ID" value="NZ_JBHSNF010000001.1"/>
</dbReference>
<dbReference type="PANTHER" id="PTHR39168:SF1">
    <property type="entry name" value="TRANSCRIPTIONAL REGULATORY PROTEIN"/>
    <property type="match status" value="1"/>
</dbReference>